<evidence type="ECO:0000256" key="5">
    <source>
        <dbReference type="ARBA" id="ARBA00022481"/>
    </source>
</evidence>
<keyword evidence="36" id="KW-1185">Reference proteome</keyword>
<evidence type="ECO:0000256" key="12">
    <source>
        <dbReference type="ARBA" id="ARBA00022857"/>
    </source>
</evidence>
<keyword evidence="11" id="KW-0492">Microsome</keyword>
<evidence type="ECO:0000256" key="16">
    <source>
        <dbReference type="ARBA" id="ARBA00023098"/>
    </source>
</evidence>
<dbReference type="InterPro" id="IPR036188">
    <property type="entry name" value="FAD/NAD-bd_sf"/>
</dbReference>
<evidence type="ECO:0000256" key="24">
    <source>
        <dbReference type="ARBA" id="ARBA00047864"/>
    </source>
</evidence>
<dbReference type="GO" id="GO:0050660">
    <property type="term" value="F:flavin adenine dinucleotide binding"/>
    <property type="evidence" value="ECO:0007669"/>
    <property type="project" value="InterPro"/>
</dbReference>
<evidence type="ECO:0000256" key="9">
    <source>
        <dbReference type="ARBA" id="ARBA00022824"/>
    </source>
</evidence>
<comment type="catalytic activity">
    <reaction evidence="22">
        <text>heptan-2-one + NADPH + O2 + H(+) = pentyl acetate + NADP(+) + H2O</text>
        <dbReference type="Rhea" id="RHEA:54836"/>
        <dbReference type="ChEBI" id="CHEBI:5672"/>
        <dbReference type="ChEBI" id="CHEBI:15377"/>
        <dbReference type="ChEBI" id="CHEBI:15378"/>
        <dbReference type="ChEBI" id="CHEBI:15379"/>
        <dbReference type="ChEBI" id="CHEBI:57783"/>
        <dbReference type="ChEBI" id="CHEBI:58349"/>
        <dbReference type="ChEBI" id="CHEBI:87362"/>
    </reaction>
    <physiologicalReaction direction="left-to-right" evidence="22">
        <dbReference type="Rhea" id="RHEA:54837"/>
    </physiologicalReaction>
</comment>
<dbReference type="Proteomes" id="UP000694564">
    <property type="component" value="Chromosome 16"/>
</dbReference>
<evidence type="ECO:0000256" key="8">
    <source>
        <dbReference type="ARBA" id="ARBA00022692"/>
    </source>
</evidence>
<evidence type="ECO:0000313" key="35">
    <source>
        <dbReference type="Ensembl" id="ENSSVLP00005029153.1"/>
    </source>
</evidence>
<evidence type="ECO:0000256" key="28">
    <source>
        <dbReference type="ARBA" id="ARBA00048459"/>
    </source>
</evidence>
<evidence type="ECO:0000256" key="17">
    <source>
        <dbReference type="ARBA" id="ARBA00023136"/>
    </source>
</evidence>
<dbReference type="PIRSF" id="PIRSF000332">
    <property type="entry name" value="FMO"/>
    <property type="match status" value="1"/>
</dbReference>
<keyword evidence="5" id="KW-0488">Methylation</keyword>
<keyword evidence="10 33" id="KW-0274">FAD</keyword>
<evidence type="ECO:0000256" key="30">
    <source>
        <dbReference type="ARBA" id="ARBA00048990"/>
    </source>
</evidence>
<dbReference type="FunFam" id="3.50.50.60:FF:000023">
    <property type="entry name" value="Dimethylaniline monooxygenase [N-oxide-forming]"/>
    <property type="match status" value="1"/>
</dbReference>
<comment type="catalytic activity">
    <reaction evidence="24">
        <text>NADPH + O2 + H(+) = H2O2 + NADP(+)</text>
        <dbReference type="Rhea" id="RHEA:11260"/>
        <dbReference type="ChEBI" id="CHEBI:15378"/>
        <dbReference type="ChEBI" id="CHEBI:15379"/>
        <dbReference type="ChEBI" id="CHEBI:16240"/>
        <dbReference type="ChEBI" id="CHEBI:57783"/>
        <dbReference type="ChEBI" id="CHEBI:58349"/>
        <dbReference type="EC" id="1.6.3.1"/>
    </reaction>
    <physiologicalReaction direction="left-to-right" evidence="24">
        <dbReference type="Rhea" id="RHEA:11261"/>
    </physiologicalReaction>
</comment>
<dbReference type="InterPro" id="IPR050346">
    <property type="entry name" value="FMO-like"/>
</dbReference>
<evidence type="ECO:0000256" key="6">
    <source>
        <dbReference type="ARBA" id="ARBA00022553"/>
    </source>
</evidence>
<dbReference type="InterPro" id="IPR000960">
    <property type="entry name" value="Flavin_mOase"/>
</dbReference>
<dbReference type="GeneTree" id="ENSGT00940000160493"/>
<evidence type="ECO:0000256" key="25">
    <source>
        <dbReference type="ARBA" id="ARBA00047977"/>
    </source>
</evidence>
<keyword evidence="15 33" id="KW-0503">Monooxygenase</keyword>
<dbReference type="GO" id="GO:0034899">
    <property type="term" value="F:trimethylamine monooxygenase activity"/>
    <property type="evidence" value="ECO:0007669"/>
    <property type="project" value="UniProtKB-EC"/>
</dbReference>
<reference evidence="35" key="2">
    <citation type="submission" date="2025-09" db="UniProtKB">
        <authorList>
            <consortium name="Ensembl"/>
        </authorList>
    </citation>
    <scope>IDENTIFICATION</scope>
</reference>
<evidence type="ECO:0000256" key="1">
    <source>
        <dbReference type="ARBA" id="ARBA00001974"/>
    </source>
</evidence>
<dbReference type="InterPro" id="IPR002257">
    <property type="entry name" value="Flavin_mOase_5"/>
</dbReference>
<comment type="catalytic activity">
    <reaction evidence="26">
        <text>hypotaurine + NADPH + O2 + H(+) = taurine + NADP(+) + H2O</text>
        <dbReference type="Rhea" id="RHEA:69819"/>
        <dbReference type="ChEBI" id="CHEBI:15377"/>
        <dbReference type="ChEBI" id="CHEBI:15378"/>
        <dbReference type="ChEBI" id="CHEBI:15379"/>
        <dbReference type="ChEBI" id="CHEBI:57783"/>
        <dbReference type="ChEBI" id="CHEBI:57853"/>
        <dbReference type="ChEBI" id="CHEBI:58349"/>
        <dbReference type="ChEBI" id="CHEBI:507393"/>
        <dbReference type="EC" id="1.14.13.8"/>
    </reaction>
    <physiologicalReaction direction="left-to-right" evidence="26">
        <dbReference type="Rhea" id="RHEA:69820"/>
    </physiologicalReaction>
</comment>
<dbReference type="PRINTS" id="PR01125">
    <property type="entry name" value="FMOXYGENASE5"/>
</dbReference>
<protein>
    <recommendedName>
        <fullName evidence="33">Flavin-containing monooxygenase 5</fullName>
        <ecNumber evidence="33">1.14.13.8</ecNumber>
        <ecNumber evidence="33">1.6.3.1</ecNumber>
    </recommendedName>
</protein>
<dbReference type="GO" id="GO:0006629">
    <property type="term" value="P:lipid metabolic process"/>
    <property type="evidence" value="ECO:0007669"/>
    <property type="project" value="UniProtKB-KW"/>
</dbReference>
<dbReference type="Gene3D" id="3.50.50.60">
    <property type="entry name" value="FAD/NAD(P)-binding domain"/>
    <property type="match status" value="1"/>
</dbReference>
<dbReference type="EC" id="1.14.13.8" evidence="33"/>
<name>A0A8D2DV88_SCIVU</name>
<proteinExistence type="inferred from homology"/>
<evidence type="ECO:0000256" key="21">
    <source>
        <dbReference type="ARBA" id="ARBA00047426"/>
    </source>
</evidence>
<evidence type="ECO:0000256" key="7">
    <source>
        <dbReference type="ARBA" id="ARBA00022630"/>
    </source>
</evidence>
<comment type="function">
    <text evidence="33">Acts as Baeyer-Villiger monooxygenase on a broad range of substrates. Catalyzes the insertion of an oxygen atom into a carbon-carbon bond adjacent to a carbonyl, which converts ketones to esters.</text>
</comment>
<comment type="catalytic activity">
    <reaction evidence="25">
        <text>hexan-3-one + NADPH + O2 + H(+) = ethyl butanoate + NADP(+) + H2O</text>
        <dbReference type="Rhea" id="RHEA:54844"/>
        <dbReference type="ChEBI" id="CHEBI:15377"/>
        <dbReference type="ChEBI" id="CHEBI:15378"/>
        <dbReference type="ChEBI" id="CHEBI:15379"/>
        <dbReference type="ChEBI" id="CHEBI:57783"/>
        <dbReference type="ChEBI" id="CHEBI:58349"/>
        <dbReference type="ChEBI" id="CHEBI:88764"/>
        <dbReference type="ChEBI" id="CHEBI:89891"/>
    </reaction>
    <physiologicalReaction direction="left-to-right" evidence="25">
        <dbReference type="Rhea" id="RHEA:54845"/>
    </physiologicalReaction>
</comment>
<evidence type="ECO:0000256" key="13">
    <source>
        <dbReference type="ARBA" id="ARBA00022989"/>
    </source>
</evidence>
<accession>A0A8D2DV88</accession>
<keyword evidence="16" id="KW-0443">Lipid metabolism</keyword>
<comment type="catalytic activity">
    <reaction evidence="27">
        <text>trimethylamine + NADPH + O2 = trimethylamine N-oxide + NADP(+) + H2O</text>
        <dbReference type="Rhea" id="RHEA:31979"/>
        <dbReference type="ChEBI" id="CHEBI:15377"/>
        <dbReference type="ChEBI" id="CHEBI:15379"/>
        <dbReference type="ChEBI" id="CHEBI:15724"/>
        <dbReference type="ChEBI" id="CHEBI:57783"/>
        <dbReference type="ChEBI" id="CHEBI:58349"/>
        <dbReference type="ChEBI" id="CHEBI:58389"/>
        <dbReference type="EC" id="1.14.13.148"/>
    </reaction>
    <physiologicalReaction direction="left-to-right" evidence="27">
        <dbReference type="Rhea" id="RHEA:31980"/>
    </physiologicalReaction>
</comment>
<dbReference type="PRINTS" id="PR00370">
    <property type="entry name" value="FMOXYGENASE"/>
</dbReference>
<comment type="catalytic activity">
    <reaction evidence="29">
        <text>(2E)-geranial + NADPH + O2 + H(+) = (1E)-2,6-dimethylhepta-1,5-dien-1-yl formate + NADP(+) + H2O</text>
        <dbReference type="Rhea" id="RHEA:54860"/>
        <dbReference type="ChEBI" id="CHEBI:15377"/>
        <dbReference type="ChEBI" id="CHEBI:15378"/>
        <dbReference type="ChEBI" id="CHEBI:15379"/>
        <dbReference type="ChEBI" id="CHEBI:16980"/>
        <dbReference type="ChEBI" id="CHEBI:57783"/>
        <dbReference type="ChEBI" id="CHEBI:58349"/>
        <dbReference type="ChEBI" id="CHEBI:138375"/>
    </reaction>
    <physiologicalReaction direction="left-to-right" evidence="29">
        <dbReference type="Rhea" id="RHEA:54861"/>
    </physiologicalReaction>
</comment>
<keyword evidence="14 33" id="KW-0560">Oxidoreductase</keyword>
<evidence type="ECO:0000256" key="10">
    <source>
        <dbReference type="ARBA" id="ARBA00022827"/>
    </source>
</evidence>
<comment type="catalytic activity">
    <reaction evidence="32">
        <text>octan-3-one + NADPH + O2 + H(+) = pentyl propanoate + NADP(+) + H2O</text>
        <dbReference type="Rhea" id="RHEA:54840"/>
        <dbReference type="ChEBI" id="CHEBI:15377"/>
        <dbReference type="ChEBI" id="CHEBI:15378"/>
        <dbReference type="ChEBI" id="CHEBI:15379"/>
        <dbReference type="ChEBI" id="CHEBI:57783"/>
        <dbReference type="ChEBI" id="CHEBI:58349"/>
        <dbReference type="ChEBI" id="CHEBI:80946"/>
        <dbReference type="ChEBI" id="CHEBI:87373"/>
    </reaction>
    <physiologicalReaction direction="left-to-right" evidence="32">
        <dbReference type="Rhea" id="RHEA:54841"/>
    </physiologicalReaction>
</comment>
<dbReference type="AlphaFoldDB" id="A0A8D2DV88"/>
<evidence type="ECO:0000256" key="2">
    <source>
        <dbReference type="ARBA" id="ARBA00004389"/>
    </source>
</evidence>
<evidence type="ECO:0000256" key="4">
    <source>
        <dbReference type="ARBA" id="ARBA00009183"/>
    </source>
</evidence>
<evidence type="ECO:0000256" key="14">
    <source>
        <dbReference type="ARBA" id="ARBA00023002"/>
    </source>
</evidence>
<evidence type="ECO:0000256" key="26">
    <source>
        <dbReference type="ARBA" id="ARBA00048041"/>
    </source>
</evidence>
<comment type="catalytic activity">
    <reaction evidence="30">
        <text>heptan-4-one + NADPH + O2 + H(+) = propyl butanoate + NADP(+) + H2O</text>
        <dbReference type="Rhea" id="RHEA:54852"/>
        <dbReference type="ChEBI" id="CHEBI:15377"/>
        <dbReference type="ChEBI" id="CHEBI:15378"/>
        <dbReference type="ChEBI" id="CHEBI:15379"/>
        <dbReference type="ChEBI" id="CHEBI:57783"/>
        <dbReference type="ChEBI" id="CHEBI:58349"/>
        <dbReference type="ChEBI" id="CHEBI:89484"/>
        <dbReference type="ChEBI" id="CHEBI:89719"/>
    </reaction>
    <physiologicalReaction direction="left-to-right" evidence="30">
        <dbReference type="Rhea" id="RHEA:54853"/>
    </physiologicalReaction>
</comment>
<dbReference type="Ensembl" id="ENSSVLT00005032391.1">
    <property type="protein sequence ID" value="ENSSVLP00005029153.1"/>
    <property type="gene ID" value="ENSSVLG00005022980.1"/>
</dbReference>
<evidence type="ECO:0000256" key="27">
    <source>
        <dbReference type="ARBA" id="ARBA00048088"/>
    </source>
</evidence>
<reference evidence="35" key="1">
    <citation type="submission" date="2025-08" db="UniProtKB">
        <authorList>
            <consortium name="Ensembl"/>
        </authorList>
    </citation>
    <scope>IDENTIFICATION</scope>
</reference>
<comment type="catalytic activity">
    <reaction evidence="28">
        <text>octan-3-one + NADPH + O2 + H(+) = ethyl hexanoate + NADP(+) + H2O</text>
        <dbReference type="Rhea" id="RHEA:54856"/>
        <dbReference type="ChEBI" id="CHEBI:15377"/>
        <dbReference type="ChEBI" id="CHEBI:15378"/>
        <dbReference type="ChEBI" id="CHEBI:15379"/>
        <dbReference type="ChEBI" id="CHEBI:57783"/>
        <dbReference type="ChEBI" id="CHEBI:58349"/>
        <dbReference type="ChEBI" id="CHEBI:80946"/>
        <dbReference type="ChEBI" id="CHEBI:86055"/>
    </reaction>
    <physiologicalReaction direction="left-to-right" evidence="28">
        <dbReference type="Rhea" id="RHEA:54857"/>
    </physiologicalReaction>
</comment>
<evidence type="ECO:0000256" key="11">
    <source>
        <dbReference type="ARBA" id="ARBA00022848"/>
    </source>
</evidence>
<evidence type="ECO:0000256" key="29">
    <source>
        <dbReference type="ARBA" id="ARBA00048989"/>
    </source>
</evidence>
<keyword evidence="6" id="KW-0597">Phosphoprotein</keyword>
<comment type="similarity">
    <text evidence="4 33 34">Belongs to the FMO family.</text>
</comment>
<evidence type="ECO:0000313" key="36">
    <source>
        <dbReference type="Proteomes" id="UP000694564"/>
    </source>
</evidence>
<dbReference type="OrthoDB" id="66881at2759"/>
<comment type="catalytic activity">
    <reaction evidence="21">
        <text>hexan-3-one + NADPH + O2 + H(+) = propyl propanoate + NADP(+) + H2O</text>
        <dbReference type="Rhea" id="RHEA:54848"/>
        <dbReference type="ChEBI" id="CHEBI:15377"/>
        <dbReference type="ChEBI" id="CHEBI:15378"/>
        <dbReference type="ChEBI" id="CHEBI:15379"/>
        <dbReference type="ChEBI" id="CHEBI:57783"/>
        <dbReference type="ChEBI" id="CHEBI:58349"/>
        <dbReference type="ChEBI" id="CHEBI:89828"/>
        <dbReference type="ChEBI" id="CHEBI:89891"/>
    </reaction>
    <physiologicalReaction direction="left-to-right" evidence="21">
        <dbReference type="Rhea" id="RHEA:54849"/>
    </physiologicalReaction>
</comment>
<organism evidence="35 36">
    <name type="scientific">Sciurus vulgaris</name>
    <name type="common">Eurasian red squirrel</name>
    <dbReference type="NCBI Taxonomy" id="55149"/>
    <lineage>
        <taxon>Eukaryota</taxon>
        <taxon>Metazoa</taxon>
        <taxon>Chordata</taxon>
        <taxon>Craniata</taxon>
        <taxon>Vertebrata</taxon>
        <taxon>Euteleostomi</taxon>
        <taxon>Mammalia</taxon>
        <taxon>Eutheria</taxon>
        <taxon>Euarchontoglires</taxon>
        <taxon>Glires</taxon>
        <taxon>Rodentia</taxon>
        <taxon>Sciuromorpha</taxon>
        <taxon>Sciuridae</taxon>
        <taxon>Sciurinae</taxon>
        <taxon>Sciurini</taxon>
        <taxon>Sciurus</taxon>
    </lineage>
</organism>
<comment type="subcellular location">
    <subcellularLocation>
        <location evidence="2">Endoplasmic reticulum membrane</location>
        <topology evidence="2">Single-pass membrane protein</topology>
    </subcellularLocation>
    <subcellularLocation>
        <location evidence="3">Microsome membrane</location>
    </subcellularLocation>
</comment>
<comment type="catalytic activity">
    <reaction evidence="20">
        <text>hypotaurine + NADH + O2 + H(+) = taurine + NAD(+) + H2O</text>
        <dbReference type="Rhea" id="RHEA:74111"/>
        <dbReference type="ChEBI" id="CHEBI:15377"/>
        <dbReference type="ChEBI" id="CHEBI:15378"/>
        <dbReference type="ChEBI" id="CHEBI:15379"/>
        <dbReference type="ChEBI" id="CHEBI:57540"/>
        <dbReference type="ChEBI" id="CHEBI:57853"/>
        <dbReference type="ChEBI" id="CHEBI:57945"/>
        <dbReference type="ChEBI" id="CHEBI:507393"/>
        <dbReference type="EC" id="1.14.13.8"/>
    </reaction>
    <physiologicalReaction direction="left-to-right" evidence="20">
        <dbReference type="Rhea" id="RHEA:74112"/>
    </physiologicalReaction>
</comment>
<keyword evidence="12 33" id="KW-0521">NADP</keyword>
<evidence type="ECO:0000256" key="19">
    <source>
        <dbReference type="ARBA" id="ARBA00045957"/>
    </source>
</evidence>
<comment type="catalytic activity">
    <reaction evidence="23">
        <text>sulcatone + NADPH + O2 + H(+) = 4-methylpent-3-en-1-yl acetate + NADP(+) + H2O</text>
        <dbReference type="Rhea" id="RHEA:54864"/>
        <dbReference type="ChEBI" id="CHEBI:15377"/>
        <dbReference type="ChEBI" id="CHEBI:15378"/>
        <dbReference type="ChEBI" id="CHEBI:15379"/>
        <dbReference type="ChEBI" id="CHEBI:16310"/>
        <dbReference type="ChEBI" id="CHEBI:57783"/>
        <dbReference type="ChEBI" id="CHEBI:58349"/>
        <dbReference type="ChEBI" id="CHEBI:138373"/>
    </reaction>
    <physiologicalReaction direction="left-to-right" evidence="23">
        <dbReference type="Rhea" id="RHEA:54865"/>
    </physiologicalReaction>
</comment>
<evidence type="ECO:0000256" key="23">
    <source>
        <dbReference type="ARBA" id="ARBA00047855"/>
    </source>
</evidence>
<evidence type="ECO:0000256" key="22">
    <source>
        <dbReference type="ARBA" id="ARBA00047574"/>
    </source>
</evidence>
<evidence type="ECO:0000256" key="31">
    <source>
        <dbReference type="ARBA" id="ARBA00049443"/>
    </source>
</evidence>
<keyword evidence="8" id="KW-0812">Transmembrane</keyword>
<evidence type="ECO:0000256" key="18">
    <source>
        <dbReference type="ARBA" id="ARBA00045722"/>
    </source>
</evidence>
<keyword evidence="13" id="KW-1133">Transmembrane helix</keyword>
<evidence type="ECO:0000256" key="34">
    <source>
        <dbReference type="RuleBase" id="RU361177"/>
    </source>
</evidence>
<keyword evidence="9 33" id="KW-0256">Endoplasmic reticulum</keyword>
<evidence type="ECO:0000256" key="20">
    <source>
        <dbReference type="ARBA" id="ARBA00047338"/>
    </source>
</evidence>
<keyword evidence="7 33" id="KW-0285">Flavoprotein</keyword>
<evidence type="ECO:0000256" key="33">
    <source>
        <dbReference type="PIRNR" id="PIRNR000332"/>
    </source>
</evidence>
<dbReference type="InterPro" id="IPR020946">
    <property type="entry name" value="Flavin_mOase-like"/>
</dbReference>
<dbReference type="EC" id="1.6.3.1" evidence="33"/>
<dbReference type="Pfam" id="PF00743">
    <property type="entry name" value="FMO-like"/>
    <property type="match status" value="1"/>
</dbReference>
<dbReference type="GO" id="GO:0016174">
    <property type="term" value="F:NAD(P)H oxidase H2O2-forming activity"/>
    <property type="evidence" value="ECO:0007669"/>
    <property type="project" value="UniProtKB-EC"/>
</dbReference>
<evidence type="ECO:0000256" key="3">
    <source>
        <dbReference type="ARBA" id="ARBA00004524"/>
    </source>
</evidence>
<comment type="function">
    <text evidence="19">Broad spectrum monooxygenase that catalyzes the oxygenation of a wide variety of nitrogen- and sulfur-containing compounds including xenobiotics. Catalyzes the S-oxygenation of hypotaurine to produce taurine, an organic osmolyte involved in cell volume regulation as well as a variety of cytoprotective and developmental processes. In vitro, catalyzes the N-oxygenation of trimethylamine (TMA) to produce trimethylamine N-oxide (TMAO) and could therefore participate to the detoxification of this compound that is generated by the action of gut microbiota from dietary precursors such as choline, choline containing compounds, betaine or L-carnitine.</text>
</comment>
<comment type="cofactor">
    <cofactor evidence="1 33 34">
        <name>FAD</name>
        <dbReference type="ChEBI" id="CHEBI:57692"/>
    </cofactor>
</comment>
<evidence type="ECO:0000256" key="15">
    <source>
        <dbReference type="ARBA" id="ARBA00023033"/>
    </source>
</evidence>
<dbReference type="GO" id="GO:0004499">
    <property type="term" value="F:N,N-dimethylaniline monooxygenase activity"/>
    <property type="evidence" value="ECO:0007669"/>
    <property type="project" value="UniProtKB-UniRule"/>
</dbReference>
<dbReference type="GO" id="GO:0005789">
    <property type="term" value="C:endoplasmic reticulum membrane"/>
    <property type="evidence" value="ECO:0007669"/>
    <property type="project" value="UniProtKB-SubCell"/>
</dbReference>
<dbReference type="GO" id="GO:0050661">
    <property type="term" value="F:NADP binding"/>
    <property type="evidence" value="ECO:0007669"/>
    <property type="project" value="InterPro"/>
</dbReference>
<keyword evidence="17 33" id="KW-0472">Membrane</keyword>
<dbReference type="SUPFAM" id="SSF51905">
    <property type="entry name" value="FAD/NAD(P)-binding domain"/>
    <property type="match status" value="1"/>
</dbReference>
<comment type="catalytic activity">
    <reaction evidence="31">
        <text>N,N-dimethylaniline + NADPH + O2 + H(+) = N,N-dimethylaniline N-oxide + NADP(+) + H2O</text>
        <dbReference type="Rhea" id="RHEA:24468"/>
        <dbReference type="ChEBI" id="CHEBI:15377"/>
        <dbReference type="ChEBI" id="CHEBI:15378"/>
        <dbReference type="ChEBI" id="CHEBI:15379"/>
        <dbReference type="ChEBI" id="CHEBI:16269"/>
        <dbReference type="ChEBI" id="CHEBI:17735"/>
        <dbReference type="ChEBI" id="CHEBI:57783"/>
        <dbReference type="ChEBI" id="CHEBI:58349"/>
        <dbReference type="EC" id="1.14.13.8"/>
    </reaction>
    <physiologicalReaction direction="left-to-right" evidence="31">
        <dbReference type="Rhea" id="RHEA:24469"/>
    </physiologicalReaction>
</comment>
<evidence type="ECO:0000256" key="32">
    <source>
        <dbReference type="ARBA" id="ARBA00049475"/>
    </source>
</evidence>
<dbReference type="PANTHER" id="PTHR23023">
    <property type="entry name" value="DIMETHYLANILINE MONOOXYGENASE"/>
    <property type="match status" value="1"/>
</dbReference>
<dbReference type="FunFam" id="3.50.50.60:FF:000159">
    <property type="entry name" value="Dimethylaniline monooxygenase [N-oxide-forming]"/>
    <property type="match status" value="1"/>
</dbReference>
<sequence>MTKERIAVIDSEPCGLSSVKCCLDEDLESVCFERTDVIGWLCRYQENPEGGRLSIYKLVIISSSKEMLCFSDYSVPDHYLNFMHNSEVLEYFRMYAKDFNLLKYIQLKTTVYSVNKRPDFSISGQWEVLTECDGKKKVNVFDGVMLCTGHHTNAHLPLEAFQVKIEKFKGQYFHSQDYKNPEAFAGKRVFIIVGNSGGDLAVEISYTVKQVFLTTRTGVWILNCVGDHGYPFDVVHFSELKHLISKICGQALTNTFLEKSMSQRFDYEMFGLKLKHRALMKENVKEFTETAAIFEDGSREDDIDAVIFVTGCRFALLFLKFPSKWSKTRYPHVKRSSPNLEKSILAMIGLIQALGAIMSIAKLQGCWATQVFKGLKIFPSQCEMMAIASIFSTFRYVESQRHTIQGDYIDSMEGIDDMVRLSLQLFLGPCTPLQFHLQVLGKWNDVRKTILTTGDYIRKPMKTGVIEKSNSIPSTKTMGRFMLAVIFFEVIMAYF</sequence>
<comment type="function">
    <text evidence="18">Acts as a Baeyer-Villiger monooxygenase on a broad range of substrates. Catalyzes the insertion of an oxygen atom into a carbon-carbon bond adjacent to a carbonyl, which converts ketones to esters. Active on diverse carbonyl compounds, whereas soft nucleophiles are mostly non- or poorly reactive. In contrast with other forms of FMO it is non- or poorly active on 'classical' substrates such as drugs, pesticides, and dietary components containing soft nucleophilic heteroatoms. Able to oxidize drug molecules bearing a carbonyl group on an aliphatic chain, such as nabumetone and pentoxifylline. Also, in the absence of substrates, shows slow but yet significant NADPH oxidase activity. Acts as a positive modulator of cholesterol biosynthesis as well as glucose homeostasis, promoting metabolic aging via pleiotropic effects.</text>
</comment>